<dbReference type="PaxDb" id="1198114-AciX9_2729"/>
<dbReference type="OrthoDB" id="9793552at2"/>
<dbReference type="InterPro" id="IPR023393">
    <property type="entry name" value="START-like_dom_sf"/>
</dbReference>
<dbReference type="Gene3D" id="3.30.530.20">
    <property type="match status" value="1"/>
</dbReference>
<dbReference type="Pfam" id="PF03364">
    <property type="entry name" value="Polyketide_cyc"/>
    <property type="match status" value="1"/>
</dbReference>
<organism evidence="4">
    <name type="scientific">Granulicella tundricola (strain ATCC BAA-1859 / DSM 23138 / MP5ACTX9)</name>
    <dbReference type="NCBI Taxonomy" id="1198114"/>
    <lineage>
        <taxon>Bacteria</taxon>
        <taxon>Pseudomonadati</taxon>
        <taxon>Acidobacteriota</taxon>
        <taxon>Terriglobia</taxon>
        <taxon>Terriglobales</taxon>
        <taxon>Acidobacteriaceae</taxon>
        <taxon>Granulicella</taxon>
    </lineage>
</organism>
<accession>E8WXQ8</accession>
<gene>
    <name evidence="3" type="ordered locus">AciX9_2729</name>
</gene>
<dbReference type="InterPro" id="IPR005031">
    <property type="entry name" value="COQ10_START"/>
</dbReference>
<reference evidence="4" key="1">
    <citation type="submission" date="2011-01" db="EMBL/GenBank/DDBJ databases">
        <title>Complete sequence of chromosome of Acidobacterium sp. MP5ACTX9.</title>
        <authorList>
            <consortium name="US DOE Joint Genome Institute"/>
            <person name="Lucas S."/>
            <person name="Copeland A."/>
            <person name="Lapidus A."/>
            <person name="Cheng J.-F."/>
            <person name="Goodwin L."/>
            <person name="Pitluck S."/>
            <person name="Teshima H."/>
            <person name="Detter J.C."/>
            <person name="Han C."/>
            <person name="Tapia R."/>
            <person name="Land M."/>
            <person name="Hauser L."/>
            <person name="Kyrpides N."/>
            <person name="Ivanova N."/>
            <person name="Ovchinnikova G."/>
            <person name="Pagani I."/>
            <person name="Rawat S.R."/>
            <person name="Mannisto M."/>
            <person name="Haggblom M.M."/>
            <person name="Woyke T."/>
        </authorList>
    </citation>
    <scope>NUCLEOTIDE SEQUENCE [LARGE SCALE GENOMIC DNA]</scope>
    <source>
        <strain evidence="4">MP5ACTX9</strain>
    </source>
</reference>
<dbReference type="HOGENOM" id="CLU_112936_1_1_0"/>
<dbReference type="SUPFAM" id="SSF55961">
    <property type="entry name" value="Bet v1-like"/>
    <property type="match status" value="1"/>
</dbReference>
<dbReference type="CDD" id="cd07820">
    <property type="entry name" value="SRPBCC_3"/>
    <property type="match status" value="1"/>
</dbReference>
<dbReference type="AlphaFoldDB" id="E8WXQ8"/>
<comment type="similarity">
    <text evidence="1">Belongs to the ribosome association toxin RatA family.</text>
</comment>
<dbReference type="Proteomes" id="UP000000343">
    <property type="component" value="Chromosome"/>
</dbReference>
<feature type="domain" description="Coenzyme Q-binding protein COQ10 START" evidence="2">
    <location>
        <begin position="11"/>
        <end position="154"/>
    </location>
</feature>
<keyword evidence="4" id="KW-1185">Reference proteome</keyword>
<dbReference type="eggNOG" id="COG4276">
    <property type="taxonomic scope" value="Bacteria"/>
</dbReference>
<dbReference type="RefSeq" id="WP_013581068.1">
    <property type="nucleotide sequence ID" value="NC_015064.1"/>
</dbReference>
<dbReference type="EMBL" id="CP002480">
    <property type="protein sequence ID" value="ADW69753.1"/>
    <property type="molecule type" value="Genomic_DNA"/>
</dbReference>
<evidence type="ECO:0000313" key="3">
    <source>
        <dbReference type="EMBL" id="ADW69753.1"/>
    </source>
</evidence>
<proteinExistence type="inferred from homology"/>
<protein>
    <submittedName>
        <fullName evidence="3">Cyclase/dehydrase</fullName>
    </submittedName>
</protein>
<dbReference type="STRING" id="1198114.AciX9_2729"/>
<sequence length="186" mass="21610">MRHHFQAEQWLPYPIEHVFAFFSNPENLPRLMPAWQKARIEEAAFAPPPPRPAGLPIFPGIVAGAGTRMTISFRPIPFSPIRVPWDAEITEFTWNEHFCDVQHRGPFKFWRHCHRLTPEPRANTGREVQGTLIRDEVEYELPLGPLGELAAKLFAPAQFKSIFDFRHKRTAELMPLLRVRETPRAR</sequence>
<name>E8WXQ8_GRATM</name>
<evidence type="ECO:0000313" key="4">
    <source>
        <dbReference type="Proteomes" id="UP000000343"/>
    </source>
</evidence>
<dbReference type="KEGG" id="acm:AciX9_2729"/>
<evidence type="ECO:0000259" key="2">
    <source>
        <dbReference type="Pfam" id="PF03364"/>
    </source>
</evidence>
<evidence type="ECO:0000256" key="1">
    <source>
        <dbReference type="ARBA" id="ARBA00008918"/>
    </source>
</evidence>